<comment type="caution">
    <text evidence="3">The sequence shown here is derived from an EMBL/GenBank/DDBJ whole genome shotgun (WGS) entry which is preliminary data.</text>
</comment>
<dbReference type="InterPro" id="IPR025959">
    <property type="entry name" value="Winged_HTH_dom"/>
</dbReference>
<gene>
    <name evidence="3" type="ORF">D3W54_00830</name>
</gene>
<evidence type="ECO:0000313" key="4">
    <source>
        <dbReference type="Proteomes" id="UP000427842"/>
    </source>
</evidence>
<dbReference type="Pfam" id="PF13592">
    <property type="entry name" value="HTH_33"/>
    <property type="match status" value="1"/>
</dbReference>
<accession>A0ABQ6VSB9</accession>
<proteinExistence type="predicted"/>
<organism evidence="3 4">
    <name type="scientific">Komagataeibacter medellinensis</name>
    <dbReference type="NCBI Taxonomy" id="1177712"/>
    <lineage>
        <taxon>Bacteria</taxon>
        <taxon>Pseudomonadati</taxon>
        <taxon>Pseudomonadota</taxon>
        <taxon>Alphaproteobacteria</taxon>
        <taxon>Acetobacterales</taxon>
        <taxon>Acetobacteraceae</taxon>
        <taxon>Komagataeibacter</taxon>
    </lineage>
</organism>
<dbReference type="Proteomes" id="UP000427842">
    <property type="component" value="Unassembled WGS sequence"/>
</dbReference>
<feature type="region of interest" description="Disordered" evidence="1">
    <location>
        <begin position="40"/>
        <end position="68"/>
    </location>
</feature>
<protein>
    <submittedName>
        <fullName evidence="3">Winged helix-turn-helix domain-containing protein</fullName>
    </submittedName>
</protein>
<reference evidence="3 4" key="1">
    <citation type="submission" date="2018-09" db="EMBL/GenBank/DDBJ databases">
        <title>Genome sequence and characterization of the bcs clusters for the production of nanocellulose from the low pH resistant strain Komagataeibacter medellinensis ID13488.</title>
        <authorList>
            <person name="Hernandez-Arriaga A.M."/>
            <person name="Del Cerro C."/>
            <person name="Urbina L."/>
            <person name="Eceiza A."/>
            <person name="Retegi A."/>
            <person name="Prieto M.A."/>
        </authorList>
    </citation>
    <scope>NUCLEOTIDE SEQUENCE [LARGE SCALE GENOMIC DNA]</scope>
    <source>
        <strain evidence="3 4">ID13488</strain>
    </source>
</reference>
<evidence type="ECO:0000313" key="3">
    <source>
        <dbReference type="EMBL" id="KAB8123016.1"/>
    </source>
</evidence>
<evidence type="ECO:0000256" key="1">
    <source>
        <dbReference type="SAM" id="MobiDB-lite"/>
    </source>
</evidence>
<sequence length="68" mass="7785">MDPTVTGTAWRRVDLKWVIEERLDVSYHKRHVSTLLKRPGFSHVSAGRPHPGQDPSVMDAFKKTSRQS</sequence>
<dbReference type="EMBL" id="QYAZ01000001">
    <property type="protein sequence ID" value="KAB8123016.1"/>
    <property type="molecule type" value="Genomic_DNA"/>
</dbReference>
<evidence type="ECO:0000259" key="2">
    <source>
        <dbReference type="Pfam" id="PF13592"/>
    </source>
</evidence>
<feature type="domain" description="Winged helix-turn helix" evidence="2">
    <location>
        <begin position="7"/>
        <end position="65"/>
    </location>
</feature>
<name>A0ABQ6VSB9_9PROT</name>
<keyword evidence="4" id="KW-1185">Reference proteome</keyword>